<dbReference type="EMBL" id="SOCN01000001">
    <property type="protein sequence ID" value="TDV24430.1"/>
    <property type="molecule type" value="Genomic_DNA"/>
</dbReference>
<dbReference type="AlphaFoldDB" id="A0A4V3FP00"/>
<evidence type="ECO:0000313" key="3">
    <source>
        <dbReference type="Proteomes" id="UP000295757"/>
    </source>
</evidence>
<evidence type="ECO:0000256" key="1">
    <source>
        <dbReference type="SAM" id="Coils"/>
    </source>
</evidence>
<dbReference type="Proteomes" id="UP000295757">
    <property type="component" value="Unassembled WGS sequence"/>
</dbReference>
<keyword evidence="1" id="KW-0175">Coiled coil</keyword>
<gene>
    <name evidence="2" type="ORF">BCF59_0400</name>
</gene>
<name>A0A4V3FP00_9BACT</name>
<evidence type="ECO:0008006" key="4">
    <source>
        <dbReference type="Google" id="ProtNLM"/>
    </source>
</evidence>
<comment type="caution">
    <text evidence="2">The sequence shown here is derived from an EMBL/GenBank/DDBJ whole genome shotgun (WGS) entry which is preliminary data.</text>
</comment>
<organism evidence="2 3">
    <name type="scientific">Mycoplasmopsis mustelae</name>
    <dbReference type="NCBI Taxonomy" id="171289"/>
    <lineage>
        <taxon>Bacteria</taxon>
        <taxon>Bacillati</taxon>
        <taxon>Mycoplasmatota</taxon>
        <taxon>Mycoplasmoidales</taxon>
        <taxon>Metamycoplasmataceae</taxon>
        <taxon>Mycoplasmopsis</taxon>
    </lineage>
</organism>
<protein>
    <recommendedName>
        <fullName evidence="4">Lipoprotein</fullName>
    </recommendedName>
</protein>
<sequence length="583" mass="66999">MKIKNKLRALLVFTTSTSPVILTVACSQTQNHQTINTNTKPQNQQIQDQELRQELQTKINSLDNKANFISELNEAKDESELRILKTKIENALVKEIQQQKQFLSDIINTKIQTNSISQKNFLASYLSLRSKTDIKNLKEMIDTYFKNLKQETKTYIDKVKDNAELLEKFKLLDDDFTTISTLKQEAINKFNFEKQTEFKSQKAEVAKKVNQLEENKDIQLQKLNEIQTYDALVSFENEIDKLLQQQQQRKQQQIEAKKQEITLNISLLNSDQKDAFNQKLLNSDTLETLNSLLEAIKSEFSKLTETNQKTNLKSVINVTLSKISSKTIKDKISAKINNQNSVSQLQSFLQEALQELNNEISKALTSANASLKILNVQEPNNNYDFTNQLSVASSAAEIKSIQDKIIKQIRTKKPLMFVEEKDWKRTSPYLTTLVEANAPRELANDAKRVSVTWGRKTGFIYSTPTNLVRTFTLTEVDKQLQNKFIELKKQVLDEFYTLSNVNGLKVYTFTEHIQNSRILQIGISQLLFSIDRVLRDGYFYQEIYDKYLGNVDDGIGITTKPPVIQSFNNLKNKSQALKNSANI</sequence>
<dbReference type="RefSeq" id="WP_134110712.1">
    <property type="nucleotide sequence ID" value="NZ_SOCN01000001.1"/>
</dbReference>
<dbReference type="OrthoDB" id="10015064at2"/>
<feature type="coiled-coil region" evidence="1">
    <location>
        <begin position="195"/>
        <end position="262"/>
    </location>
</feature>
<accession>A0A4V3FP00</accession>
<keyword evidence="3" id="KW-1185">Reference proteome</keyword>
<proteinExistence type="predicted"/>
<reference evidence="2 3" key="1">
    <citation type="submission" date="2019-03" db="EMBL/GenBank/DDBJ databases">
        <title>Genomic Encyclopedia of Archaeal and Bacterial Type Strains, Phase II (KMG-II): from individual species to whole genera.</title>
        <authorList>
            <person name="Goeker M."/>
        </authorList>
    </citation>
    <scope>NUCLEOTIDE SEQUENCE [LARGE SCALE GENOMIC DNA]</scope>
    <source>
        <strain evidence="2 3">ATCC 35214</strain>
    </source>
</reference>
<evidence type="ECO:0000313" key="2">
    <source>
        <dbReference type="EMBL" id="TDV24430.1"/>
    </source>
</evidence>
<feature type="coiled-coil region" evidence="1">
    <location>
        <begin position="52"/>
        <end position="89"/>
    </location>
</feature>
<dbReference type="PROSITE" id="PS51257">
    <property type="entry name" value="PROKAR_LIPOPROTEIN"/>
    <property type="match status" value="1"/>
</dbReference>